<dbReference type="InterPro" id="IPR008906">
    <property type="entry name" value="HATC_C_dom"/>
</dbReference>
<dbReference type="EMBL" id="GGMS01009345">
    <property type="protein sequence ID" value="MBY78548.1"/>
    <property type="molecule type" value="Transcribed_RNA"/>
</dbReference>
<organism evidence="2">
    <name type="scientific">Sipha flava</name>
    <name type="common">yellow sugarcane aphid</name>
    <dbReference type="NCBI Taxonomy" id="143950"/>
    <lineage>
        <taxon>Eukaryota</taxon>
        <taxon>Metazoa</taxon>
        <taxon>Ecdysozoa</taxon>
        <taxon>Arthropoda</taxon>
        <taxon>Hexapoda</taxon>
        <taxon>Insecta</taxon>
        <taxon>Pterygota</taxon>
        <taxon>Neoptera</taxon>
        <taxon>Paraneoptera</taxon>
        <taxon>Hemiptera</taxon>
        <taxon>Sternorrhyncha</taxon>
        <taxon>Aphidomorpha</taxon>
        <taxon>Aphidoidea</taxon>
        <taxon>Aphididae</taxon>
        <taxon>Sipha</taxon>
    </lineage>
</organism>
<dbReference type="SUPFAM" id="SSF53098">
    <property type="entry name" value="Ribonuclease H-like"/>
    <property type="match status" value="1"/>
</dbReference>
<dbReference type="Pfam" id="PF05699">
    <property type="entry name" value="Dimer_Tnp_hAT"/>
    <property type="match status" value="1"/>
</dbReference>
<sequence length="647" mass="74626">MFVPKKRKISELNISSCSSREFQNSWTEDYGMVKKGDKAVCILCSTTTVCRTSSVKRHYETNHNFLLKKTKEEQKEYILQAIKNNNLQTNTLMKFVGSNSNIVAASFAVSNVIAKRGKPFCDGEYIKDLMLETASFLFEDFSNKDKIMQRIKDLPITRNTVKDRILKIAENITNQQIADFKLCNVFSICLDESTDITGSARLSIFIRYFVGSEIKEELVKLVSLQETTKGTDICKAIVNTLSEANVDFSRIVSVTTDGAPSMTGRESGFINLFTKHVGHPLLGFHCIIHQEALCAKNSFKSFDAIIKLVTKIVNFITARGLNKRKFENLLKEVNSVYRGLVMFNNVRWLSRGNVLQRFIECCDEIKIFLDEQNQIHEELSDLEWIARLMFFADFTQHLNELNIKLQGDNKIITCMFDMIQAFQVKLKIFNCDMINKNFKYFPNLKKYISELEIFNKPDITHLIQEFLNIIGTAMNEFSARFTQFKEFEETMKIIVYPDTLPLEKLNLKVLEWLNLDDFEMQLVDYQSSTIWKEKFVILRNELEEIQRDRAIGKSVVNIGDKILKVWNEIPKDYSTLKIVALAVLSIFSSTYSCESLFSEMNFIKSDLRNRLTDECSAACTLLKVTNYKPNINELASSVQQQKSHQKK</sequence>
<name>A0A2S2QLG3_9HEMI</name>
<evidence type="ECO:0000259" key="1">
    <source>
        <dbReference type="Pfam" id="PF05699"/>
    </source>
</evidence>
<evidence type="ECO:0000313" key="2">
    <source>
        <dbReference type="EMBL" id="MBY78548.1"/>
    </source>
</evidence>
<accession>A0A2S2QLG3</accession>
<gene>
    <name evidence="2" type="ORF">g.31627</name>
</gene>
<reference evidence="2" key="1">
    <citation type="submission" date="2018-04" db="EMBL/GenBank/DDBJ databases">
        <title>Transcriptome assembly of Sipha flava.</title>
        <authorList>
            <person name="Scully E.D."/>
            <person name="Geib S.M."/>
            <person name="Palmer N.A."/>
            <person name="Koch K."/>
            <person name="Bradshaw J."/>
            <person name="Heng-Moss T."/>
            <person name="Sarath G."/>
        </authorList>
    </citation>
    <scope>NUCLEOTIDE SEQUENCE</scope>
</reference>
<feature type="domain" description="HAT C-terminal dimerisation" evidence="1">
    <location>
        <begin position="561"/>
        <end position="621"/>
    </location>
</feature>
<protein>
    <submittedName>
        <fullName evidence="2">General transcription factor II-I repeat domain-containing protein 2</fullName>
    </submittedName>
</protein>
<dbReference type="InterPro" id="IPR012337">
    <property type="entry name" value="RNaseH-like_sf"/>
</dbReference>
<dbReference type="PANTHER" id="PTHR45913">
    <property type="entry name" value="EPM2A-INTERACTING PROTEIN 1"/>
    <property type="match status" value="1"/>
</dbReference>
<dbReference type="AlphaFoldDB" id="A0A2S2QLG3"/>
<dbReference type="PANTHER" id="PTHR45913:SF10">
    <property type="entry name" value="DUF4371 DOMAIN-CONTAINING PROTEIN"/>
    <property type="match status" value="1"/>
</dbReference>
<dbReference type="OrthoDB" id="6587763at2759"/>
<proteinExistence type="predicted"/>
<dbReference type="GO" id="GO:0046983">
    <property type="term" value="F:protein dimerization activity"/>
    <property type="evidence" value="ECO:0007669"/>
    <property type="project" value="InterPro"/>
</dbReference>